<feature type="region of interest" description="Disordered" evidence="1">
    <location>
        <begin position="169"/>
        <end position="192"/>
    </location>
</feature>
<evidence type="ECO:0000313" key="2">
    <source>
        <dbReference type="EMBL" id="KAK0715937.1"/>
    </source>
</evidence>
<gene>
    <name evidence="2" type="ORF">B0H67DRAFT_582036</name>
</gene>
<keyword evidence="3" id="KW-1185">Reference proteome</keyword>
<dbReference type="AlphaFoldDB" id="A0AA40AHI9"/>
<organism evidence="2 3">
    <name type="scientific">Lasiosphaeris hirsuta</name>
    <dbReference type="NCBI Taxonomy" id="260670"/>
    <lineage>
        <taxon>Eukaryota</taxon>
        <taxon>Fungi</taxon>
        <taxon>Dikarya</taxon>
        <taxon>Ascomycota</taxon>
        <taxon>Pezizomycotina</taxon>
        <taxon>Sordariomycetes</taxon>
        <taxon>Sordariomycetidae</taxon>
        <taxon>Sordariales</taxon>
        <taxon>Lasiosphaeriaceae</taxon>
        <taxon>Lasiosphaeris</taxon>
    </lineage>
</organism>
<dbReference type="Proteomes" id="UP001172102">
    <property type="component" value="Unassembled WGS sequence"/>
</dbReference>
<comment type="caution">
    <text evidence="2">The sequence shown here is derived from an EMBL/GenBank/DDBJ whole genome shotgun (WGS) entry which is preliminary data.</text>
</comment>
<reference evidence="2" key="1">
    <citation type="submission" date="2023-06" db="EMBL/GenBank/DDBJ databases">
        <title>Genome-scale phylogeny and comparative genomics of the fungal order Sordariales.</title>
        <authorList>
            <consortium name="Lawrence Berkeley National Laboratory"/>
            <person name="Hensen N."/>
            <person name="Bonometti L."/>
            <person name="Westerberg I."/>
            <person name="Brannstrom I.O."/>
            <person name="Guillou S."/>
            <person name="Cros-Aarteil S."/>
            <person name="Calhoun S."/>
            <person name="Haridas S."/>
            <person name="Kuo A."/>
            <person name="Mondo S."/>
            <person name="Pangilinan J."/>
            <person name="Riley R."/>
            <person name="Labutti K."/>
            <person name="Andreopoulos B."/>
            <person name="Lipzen A."/>
            <person name="Chen C."/>
            <person name="Yanf M."/>
            <person name="Daum C."/>
            <person name="Ng V."/>
            <person name="Clum A."/>
            <person name="Steindorff A."/>
            <person name="Ohm R."/>
            <person name="Martin F."/>
            <person name="Silar P."/>
            <person name="Natvig D."/>
            <person name="Lalanne C."/>
            <person name="Gautier V."/>
            <person name="Ament-Velasquez S.L."/>
            <person name="Kruys A."/>
            <person name="Hutchinson M.I."/>
            <person name="Powell A.J."/>
            <person name="Barry K."/>
            <person name="Miller A.N."/>
            <person name="Grigoriev I.V."/>
            <person name="Debuchy R."/>
            <person name="Gladieux P."/>
            <person name="Thoren M.H."/>
            <person name="Johannesson H."/>
        </authorList>
    </citation>
    <scope>NUCLEOTIDE SEQUENCE</scope>
    <source>
        <strain evidence="2">SMH4607-1</strain>
    </source>
</reference>
<dbReference type="PANTHER" id="PTHR38792:SF3">
    <property type="entry name" value="BNR_ASP-BOX REPEAT DOMAIN PROTEIN (AFU_ORTHOLOGUE AFUA_7G06430)-RELATED"/>
    <property type="match status" value="1"/>
</dbReference>
<name>A0AA40AHI9_9PEZI</name>
<accession>A0AA40AHI9</accession>
<sequence length="356" mass="37356">MSVSGPTATFGREPNSNYPRAIVISDNVLLATYAWQDGATAKIVTKMSFDLGASWTAPVGVLSGDARKTQLRNPYLLRTSQGALLCAYLVRQVDGADDKPLHMDLQVSQSDDGARSWRRIGSITSIAPGHGVQGEWEPFLYESGGALQVYYSHELSPSDQDIVLRESSDGGKTWGAPTTVAGAGSPDTRPGMPQVAAAAVSIGEGRERKLIMLHESNVGGEGFKVWARTSTDGGDTWADPHIVFNPVPQPGSRPVSRPQAGGPGVVALPPASSAPGAPTRLVVSFMTNQDQPEQNYSDVANVDMKVISSVDGGATWSPPVKALSSSGWGGLTAVEDGVLVLGATSKGTVVLQKVVY</sequence>
<evidence type="ECO:0000256" key="1">
    <source>
        <dbReference type="SAM" id="MobiDB-lite"/>
    </source>
</evidence>
<dbReference type="SUPFAM" id="SSF50939">
    <property type="entry name" value="Sialidases"/>
    <property type="match status" value="2"/>
</dbReference>
<dbReference type="PANTHER" id="PTHR38792">
    <property type="entry name" value="BNR/ASP-BOX REPEAT DOMAIN PROTEIN (AFU_ORTHOLOGUE AFUA_7G06430)-RELATED"/>
    <property type="match status" value="1"/>
</dbReference>
<proteinExistence type="predicted"/>
<protein>
    <submittedName>
        <fullName evidence="2">Sialidase</fullName>
    </submittedName>
</protein>
<dbReference type="EMBL" id="JAUKUA010000004">
    <property type="protein sequence ID" value="KAK0715937.1"/>
    <property type="molecule type" value="Genomic_DNA"/>
</dbReference>
<dbReference type="Gene3D" id="2.120.10.10">
    <property type="match status" value="1"/>
</dbReference>
<dbReference type="InterPro" id="IPR036278">
    <property type="entry name" value="Sialidase_sf"/>
</dbReference>
<evidence type="ECO:0000313" key="3">
    <source>
        <dbReference type="Proteomes" id="UP001172102"/>
    </source>
</evidence>
<dbReference type="CDD" id="cd15482">
    <property type="entry name" value="Sialidase_non-viral"/>
    <property type="match status" value="1"/>
</dbReference>